<comment type="similarity">
    <text evidence="1">Belongs to the N(4)/N(6)-methyltransferase family.</text>
</comment>
<dbReference type="PRINTS" id="PR00506">
    <property type="entry name" value="D21N6MTFRASE"/>
</dbReference>
<dbReference type="EC" id="2.1.1.72" evidence="2"/>
<sequence length="502" mass="55318">MQQAAHQRDETAAFLADLPAPAAARGGGVSLEWPGRGSWLEGGMGSGPGRGLYRDPASQAEDIARLLAPKLLTGFELWDDSPGPAPCTALTPHDNLLIQGENLQVLASLRRRYRGRVTLIYIDPPYNTANGSFAYHDRFTRADWLGFMRDRLLFARDLLAPDGSIYVNIDYNEAHYLKVLMDEVFGPSNFQREIIWRIGWLSGFKTRARNFIRNHDTILFYSRDAQAMKFNKAYLGPDDFAPRFKPAEAAELTAMLEGEGLARTAVRRVMKAAQTIGLPARYPVEDVWNASAYDRLNSVAITSYAGESVSKLLGSADVKGQKSEALLKRIIEASSDPGDIVLDFFAGSGSTCAAAHKLGRRWIGIEQMDYAGSIARERMKRVVAGDGVGISRRVGWRGGGSFAFCRLADWRERLLAKAEDTETLARRVRELGWLHHTAAGDAWDWTAFAALPEQARRNALVEAVAANPMPVAADRADDPWLALPAAERAINEELQAACRQPG</sequence>
<organism evidence="8 9">
    <name type="scientific">Croceicoccus marinus</name>
    <dbReference type="NCBI Taxonomy" id="450378"/>
    <lineage>
        <taxon>Bacteria</taxon>
        <taxon>Pseudomonadati</taxon>
        <taxon>Pseudomonadota</taxon>
        <taxon>Alphaproteobacteria</taxon>
        <taxon>Sphingomonadales</taxon>
        <taxon>Erythrobacteraceae</taxon>
        <taxon>Croceicoccus</taxon>
    </lineage>
</organism>
<dbReference type="PANTHER" id="PTHR13370:SF3">
    <property type="entry name" value="TRNA (GUANINE(10)-N2)-METHYLTRANSFERASE HOMOLOG"/>
    <property type="match status" value="1"/>
</dbReference>
<evidence type="ECO:0000256" key="1">
    <source>
        <dbReference type="ARBA" id="ARBA00006594"/>
    </source>
</evidence>
<proteinExistence type="inferred from homology"/>
<protein>
    <recommendedName>
        <fullName evidence="2">site-specific DNA-methyltransferase (adenine-specific)</fullName>
        <ecNumber evidence="2">2.1.1.72</ecNumber>
    </recommendedName>
</protein>
<dbReference type="InterPro" id="IPR002295">
    <property type="entry name" value="N4/N6-MTase_EcoPI_Mod-like"/>
</dbReference>
<dbReference type="PROSITE" id="PS00092">
    <property type="entry name" value="N6_MTASE"/>
    <property type="match status" value="1"/>
</dbReference>
<evidence type="ECO:0000313" key="9">
    <source>
        <dbReference type="Proteomes" id="UP000515297"/>
    </source>
</evidence>
<dbReference type="SUPFAM" id="SSF53335">
    <property type="entry name" value="S-adenosyl-L-methionine-dependent methyltransferases"/>
    <property type="match status" value="1"/>
</dbReference>
<evidence type="ECO:0000256" key="4">
    <source>
        <dbReference type="ARBA" id="ARBA00022679"/>
    </source>
</evidence>
<dbReference type="PANTHER" id="PTHR13370">
    <property type="entry name" value="RNA METHYLASE-RELATED"/>
    <property type="match status" value="1"/>
</dbReference>
<reference evidence="8 9" key="1">
    <citation type="submission" date="2020-08" db="EMBL/GenBank/DDBJ databases">
        <authorList>
            <person name="Liu G."/>
            <person name="Sun C."/>
        </authorList>
    </citation>
    <scope>NUCLEOTIDE SEQUENCE [LARGE SCALE GENOMIC DNA]</scope>
    <source>
        <strain evidence="8 9">OT19</strain>
    </source>
</reference>
<dbReference type="Proteomes" id="UP000515297">
    <property type="component" value="Chromosome"/>
</dbReference>
<dbReference type="GO" id="GO:0003677">
    <property type="term" value="F:DNA binding"/>
    <property type="evidence" value="ECO:0007669"/>
    <property type="project" value="InterPro"/>
</dbReference>
<dbReference type="REBASE" id="440565">
    <property type="entry name" value="M.CmaOT19ORF5040P"/>
</dbReference>
<evidence type="ECO:0000313" key="8">
    <source>
        <dbReference type="EMBL" id="QNE06013.1"/>
    </source>
</evidence>
<evidence type="ECO:0000256" key="6">
    <source>
        <dbReference type="ARBA" id="ARBA00047942"/>
    </source>
</evidence>
<evidence type="ECO:0000259" key="7">
    <source>
        <dbReference type="Pfam" id="PF01555"/>
    </source>
</evidence>
<dbReference type="Pfam" id="PF01555">
    <property type="entry name" value="N6_N4_Mtase"/>
    <property type="match status" value="1"/>
</dbReference>
<dbReference type="GO" id="GO:0032259">
    <property type="term" value="P:methylation"/>
    <property type="evidence" value="ECO:0007669"/>
    <property type="project" value="UniProtKB-KW"/>
</dbReference>
<keyword evidence="3 8" id="KW-0489">Methyltransferase</keyword>
<dbReference type="GO" id="GO:0008170">
    <property type="term" value="F:N-methyltransferase activity"/>
    <property type="evidence" value="ECO:0007669"/>
    <property type="project" value="InterPro"/>
</dbReference>
<keyword evidence="5" id="KW-0949">S-adenosyl-L-methionine</keyword>
<accession>A0A7G6VW98</accession>
<feature type="domain" description="DNA methylase N-4/N-6" evidence="7">
    <location>
        <begin position="117"/>
        <end position="373"/>
    </location>
</feature>
<keyword evidence="4 8" id="KW-0808">Transferase</keyword>
<dbReference type="Gene3D" id="3.40.50.150">
    <property type="entry name" value="Vaccinia Virus protein VP39"/>
    <property type="match status" value="1"/>
</dbReference>
<dbReference type="InterPro" id="IPR029063">
    <property type="entry name" value="SAM-dependent_MTases_sf"/>
</dbReference>
<dbReference type="GO" id="GO:0005737">
    <property type="term" value="C:cytoplasm"/>
    <property type="evidence" value="ECO:0007669"/>
    <property type="project" value="TreeGrafter"/>
</dbReference>
<evidence type="ECO:0000256" key="2">
    <source>
        <dbReference type="ARBA" id="ARBA00011900"/>
    </source>
</evidence>
<evidence type="ECO:0000256" key="3">
    <source>
        <dbReference type="ARBA" id="ARBA00022603"/>
    </source>
</evidence>
<dbReference type="InterPro" id="IPR002941">
    <property type="entry name" value="DNA_methylase_N4/N6"/>
</dbReference>
<dbReference type="AlphaFoldDB" id="A0A7G6VW98"/>
<evidence type="ECO:0000256" key="5">
    <source>
        <dbReference type="ARBA" id="ARBA00022691"/>
    </source>
</evidence>
<dbReference type="EMBL" id="CP060052">
    <property type="protein sequence ID" value="QNE06013.1"/>
    <property type="molecule type" value="Genomic_DNA"/>
</dbReference>
<dbReference type="GO" id="GO:0009007">
    <property type="term" value="F:site-specific DNA-methyltransferase (adenine-specific) activity"/>
    <property type="evidence" value="ECO:0007669"/>
    <property type="project" value="UniProtKB-EC"/>
</dbReference>
<name>A0A7G6VW98_9SPHN</name>
<gene>
    <name evidence="8" type="ORF">H4O24_05040</name>
</gene>
<dbReference type="RefSeq" id="WP_185885053.1">
    <property type="nucleotide sequence ID" value="NZ_CP060052.1"/>
</dbReference>
<dbReference type="InterPro" id="IPR002052">
    <property type="entry name" value="DNA_methylase_N6_adenine_CS"/>
</dbReference>
<comment type="catalytic activity">
    <reaction evidence="6">
        <text>a 2'-deoxyadenosine in DNA + S-adenosyl-L-methionine = an N(6)-methyl-2'-deoxyadenosine in DNA + S-adenosyl-L-homocysteine + H(+)</text>
        <dbReference type="Rhea" id="RHEA:15197"/>
        <dbReference type="Rhea" id="RHEA-COMP:12418"/>
        <dbReference type="Rhea" id="RHEA-COMP:12419"/>
        <dbReference type="ChEBI" id="CHEBI:15378"/>
        <dbReference type="ChEBI" id="CHEBI:57856"/>
        <dbReference type="ChEBI" id="CHEBI:59789"/>
        <dbReference type="ChEBI" id="CHEBI:90615"/>
        <dbReference type="ChEBI" id="CHEBI:90616"/>
        <dbReference type="EC" id="2.1.1.72"/>
    </reaction>
</comment>